<dbReference type="EMBL" id="PJRP01000014">
    <property type="protein sequence ID" value="PLP97890.1"/>
    <property type="molecule type" value="Genomic_DNA"/>
</dbReference>
<sequence>MPISPRFAFFACPEKGVAEYLAKFYGLRSLAEWLNFQVVRLANAQVYAGDTSLTDFVRVHLAPE</sequence>
<accession>A0A2N5C6T7</accession>
<evidence type="ECO:0000313" key="1">
    <source>
        <dbReference type="EMBL" id="PLP97890.1"/>
    </source>
</evidence>
<protein>
    <submittedName>
        <fullName evidence="1">Uncharacterized protein</fullName>
    </submittedName>
</protein>
<dbReference type="AlphaFoldDB" id="A0A2N5C6T7"/>
<name>A0A2N5C6T7_9BURK</name>
<gene>
    <name evidence="1" type="ORF">CYJ10_24065</name>
</gene>
<comment type="caution">
    <text evidence="1">The sequence shown here is derived from an EMBL/GenBank/DDBJ whole genome shotgun (WGS) entry which is preliminary data.</text>
</comment>
<evidence type="ECO:0000313" key="2">
    <source>
        <dbReference type="Proteomes" id="UP000234341"/>
    </source>
</evidence>
<organism evidence="1 2">
    <name type="scientific">Cupriavidus pauculus</name>
    <dbReference type="NCBI Taxonomy" id="82633"/>
    <lineage>
        <taxon>Bacteria</taxon>
        <taxon>Pseudomonadati</taxon>
        <taxon>Pseudomonadota</taxon>
        <taxon>Betaproteobacteria</taxon>
        <taxon>Burkholderiales</taxon>
        <taxon>Burkholderiaceae</taxon>
        <taxon>Cupriavidus</taxon>
    </lineage>
</organism>
<proteinExistence type="predicted"/>
<reference evidence="1 2" key="1">
    <citation type="submission" date="2017-12" db="EMBL/GenBank/DDBJ databases">
        <title>Genome sequence of the active heterotrophic nitrifier-denitrifier, Cupriavidus pauculus UM1.</title>
        <authorList>
            <person name="Putonti C."/>
            <person name="Castignetti D."/>
        </authorList>
    </citation>
    <scope>NUCLEOTIDE SEQUENCE [LARGE SCALE GENOMIC DNA]</scope>
    <source>
        <strain evidence="1 2">UM1</strain>
    </source>
</reference>
<dbReference type="Proteomes" id="UP000234341">
    <property type="component" value="Unassembled WGS sequence"/>
</dbReference>